<keyword evidence="3" id="KW-1185">Reference proteome</keyword>
<organism evidence="2 3">
    <name type="scientific">Streptomyces pimonensis</name>
    <dbReference type="NCBI Taxonomy" id="2860288"/>
    <lineage>
        <taxon>Bacteria</taxon>
        <taxon>Bacillati</taxon>
        <taxon>Actinomycetota</taxon>
        <taxon>Actinomycetes</taxon>
        <taxon>Kitasatosporales</taxon>
        <taxon>Streptomycetaceae</taxon>
        <taxon>Streptomyces</taxon>
    </lineage>
</organism>
<sequence>MRTVISRRSVRRGLLAAAVVGSLFLGATGCGGDGEVGETPKTPKDYKVVAGTRLCGGKAMSADASKALKVITGSSRFEASAEEYTVAQAAADLVDAFLDPRVYRGDVCRVYTPIDTPDFDLRITWDLEDSAPTGASAPEFTVLKMGERAVAAADKAYVFFACRSDKLAGSSSAAHIVIGVEHRDVWTEPEGDVEALKDAYATVAHSVSLAMAKELRCEENGGLPARAVLDPA</sequence>
<gene>
    <name evidence="2" type="ORF">KYY02_31570</name>
</gene>
<proteinExistence type="predicted"/>
<protein>
    <recommendedName>
        <fullName evidence="4">Lipoprotein</fullName>
    </recommendedName>
</protein>
<evidence type="ECO:0000313" key="3">
    <source>
        <dbReference type="Proteomes" id="UP001567537"/>
    </source>
</evidence>
<feature type="chain" id="PRO_5045729306" description="Lipoprotein" evidence="1">
    <location>
        <begin position="28"/>
        <end position="232"/>
    </location>
</feature>
<accession>A0ABV4J7Y1</accession>
<comment type="caution">
    <text evidence="2">The sequence shown here is derived from an EMBL/GenBank/DDBJ whole genome shotgun (WGS) entry which is preliminary data.</text>
</comment>
<dbReference type="Proteomes" id="UP001567537">
    <property type="component" value="Unassembled WGS sequence"/>
</dbReference>
<keyword evidence="1" id="KW-0732">Signal</keyword>
<dbReference type="EMBL" id="JAHWZY010000062">
    <property type="protein sequence ID" value="MEZ3183037.1"/>
    <property type="molecule type" value="Genomic_DNA"/>
</dbReference>
<name>A0ABV4J7Y1_9ACTN</name>
<feature type="signal peptide" evidence="1">
    <location>
        <begin position="1"/>
        <end position="27"/>
    </location>
</feature>
<reference evidence="2 3" key="1">
    <citation type="journal article" date="2021" name="Res Sq">
        <title>Streptomyces Pimoensis sp. nov., Isolated From the Taklimakan Desert in Xinjiang, China.</title>
        <authorList>
            <person name="Zhang P."/>
            <person name="Luo X."/>
            <person name="Luo X."/>
            <person name="Liu Z."/>
            <person name="Xia Z."/>
            <person name="Wan C."/>
            <person name="zhang L."/>
        </authorList>
    </citation>
    <scope>NUCLEOTIDE SEQUENCE [LARGE SCALE GENOMIC DNA]</scope>
    <source>
        <strain evidence="2 3">TRM75549</strain>
    </source>
</reference>
<evidence type="ECO:0000313" key="2">
    <source>
        <dbReference type="EMBL" id="MEZ3183037.1"/>
    </source>
</evidence>
<dbReference type="PROSITE" id="PS51257">
    <property type="entry name" value="PROKAR_LIPOPROTEIN"/>
    <property type="match status" value="1"/>
</dbReference>
<evidence type="ECO:0008006" key="4">
    <source>
        <dbReference type="Google" id="ProtNLM"/>
    </source>
</evidence>
<evidence type="ECO:0000256" key="1">
    <source>
        <dbReference type="SAM" id="SignalP"/>
    </source>
</evidence>